<evidence type="ECO:0000256" key="8">
    <source>
        <dbReference type="PROSITE-ProRule" id="PRU00221"/>
    </source>
</evidence>
<dbReference type="Proteomes" id="UP000193920">
    <property type="component" value="Unassembled WGS sequence"/>
</dbReference>
<evidence type="ECO:0000256" key="3">
    <source>
        <dbReference type="ARBA" id="ARBA00022574"/>
    </source>
</evidence>
<evidence type="ECO:0000256" key="1">
    <source>
        <dbReference type="ARBA" id="ARBA00004430"/>
    </source>
</evidence>
<feature type="coiled-coil region" evidence="9">
    <location>
        <begin position="1058"/>
        <end position="1099"/>
    </location>
</feature>
<dbReference type="STRING" id="1754190.A0A1Y2A989"/>
<feature type="repeat" description="WD" evidence="8">
    <location>
        <begin position="458"/>
        <end position="499"/>
    </location>
</feature>
<dbReference type="SUPFAM" id="SSF50978">
    <property type="entry name" value="WD40 repeat-like"/>
    <property type="match status" value="2"/>
</dbReference>
<keyword evidence="6" id="KW-0206">Cytoskeleton</keyword>
<feature type="compositionally biased region" description="Low complexity" evidence="10">
    <location>
        <begin position="1196"/>
        <end position="1230"/>
    </location>
</feature>
<keyword evidence="2" id="KW-0963">Cytoplasm</keyword>
<feature type="compositionally biased region" description="Low complexity" evidence="10">
    <location>
        <begin position="936"/>
        <end position="963"/>
    </location>
</feature>
<keyword evidence="5 9" id="KW-0175">Coiled coil</keyword>
<evidence type="ECO:0000256" key="6">
    <source>
        <dbReference type="ARBA" id="ARBA00023212"/>
    </source>
</evidence>
<sequence>MSDKENTEDEGNYNEIPEDNNGNQINDDSIIEEKNEGEGYDNDEQNNEEQYEDDANYEYNDDYDDNDDEEKKKKKKYIDDSEMEKKKISDDVFYDINDLKPKQELNQVPDSFLEIVYIFGFESEKLNNLYFLNEASFISAIGNYVYIVNINTLKHKYIPGIKCGGIGAIAVHPSKSYFAIAEKVENNPFIYIYEYPSCKLYRILRNGSVKGYSAICFNNEGTRIASVGSDPDYTLTIWDWKQESVILRSKAFSQDVYKVEFLKENDQILTTSGMGHIKFWNISNTFTGLKLQGYLGKFGIVELSDISTFLHLSDGKVLSSSETGYLLLWEGGLIKCVISRPGGKPCHNGKIFVLLSEEGEIYSSGEDGFVRIWDLEILDNADVSFDSNQNGNKKQVNAYQVQIPMFEIDPLDEINLGKNIRVNNMVKLIGSQNEFLIQDGSGSLFKLDIKTRSMCNVMKFHSKEVVGIVSSPINHTITSLGNDGSIKLYDYRKALLMESASYSGNGTVLRVLPRTLDPKCNTYIAGFNDGVIKFIKYTLCEEEEEKKFIITHISKPHASSVSSLEISPDGRYLVTTAIDKTLFLYYIDLNNDYVKEMESTLNIKNRFEIIQSENYVFSSKTIDLIPLGYIELNLNIINMSWSPDSHLCQNLIDDFVNFDISDEKSDKDIRDEKFWEYNGLYETMSGLSKNKLLVVLENGSLYEITTPQPNEIDNTLTYKLNPEQLNYKEWVLEIKRPKDIKFILNKKEEEKKENNDNEDEKNEDDIFDVLDSKNEEEEEEKEKNKEMIKHYESCLQGAKIKGILYLPGGYFLVNFVLHDGSGQIRSCNYDAPNQSRIIFSYPKQIVYMNTSNSRQYLLLGISDGSIIQYKFDYSDIILSHDHIYHEELDPQVLEYLECEDNIIYVDSFDQIKGNTTQNIDEKEDDNNDVNDENDDNNINSDGNEAINNDNNNNNNNKQNNMNNETIDNNLNELQFTHGHYYKANIHDNKYGNITGIVLSYDDSYMISCGSDGAIFVYRNKNEKILNDDEEMIDIDDSNIVIDDIVDKNFYSLQEAKIKHDHDKELEDAEIKKNETRSKINNLREEFLALLAENDKAEDSFKLDRELFKIDVNLQKSHEMEREKNLEEVEKEFAWINEKEELGLNKIKSKFLDPIKTEKMVITSFNTNQKVSTFRTNAMKLIMEGSKKNDTIDHLNNENNLNNNINNNVNGINDNNNQSNENNKMNKGNNKSNERKNEQSTNINNEIKKKEANEL</sequence>
<gene>
    <name evidence="12" type="ORF">LY90DRAFT_165018</name>
</gene>
<feature type="domain" description="EML-like first beta-propeller" evidence="11">
    <location>
        <begin position="166"/>
        <end position="382"/>
    </location>
</feature>
<keyword evidence="13" id="KW-1185">Reference proteome</keyword>
<evidence type="ECO:0000256" key="4">
    <source>
        <dbReference type="ARBA" id="ARBA00022737"/>
    </source>
</evidence>
<name>A0A1Y2A989_9FUNG</name>
<evidence type="ECO:0000256" key="7">
    <source>
        <dbReference type="ARBA" id="ARBA00023273"/>
    </source>
</evidence>
<feature type="region of interest" description="Disordered" evidence="10">
    <location>
        <begin position="750"/>
        <end position="784"/>
    </location>
</feature>
<evidence type="ECO:0000313" key="12">
    <source>
        <dbReference type="EMBL" id="ORY19089.1"/>
    </source>
</evidence>
<proteinExistence type="predicted"/>
<feature type="compositionally biased region" description="Acidic residues" evidence="10">
    <location>
        <begin position="921"/>
        <end position="935"/>
    </location>
</feature>
<dbReference type="InterPro" id="IPR015943">
    <property type="entry name" value="WD40/YVTN_repeat-like_dom_sf"/>
</dbReference>
<feature type="region of interest" description="Disordered" evidence="10">
    <location>
        <begin position="916"/>
        <end position="964"/>
    </location>
</feature>
<keyword evidence="3 8" id="KW-0853">WD repeat</keyword>
<reference evidence="12 13" key="1">
    <citation type="submission" date="2016-08" db="EMBL/GenBank/DDBJ databases">
        <title>A Parts List for Fungal Cellulosomes Revealed by Comparative Genomics.</title>
        <authorList>
            <consortium name="DOE Joint Genome Institute"/>
            <person name="Haitjema C.H."/>
            <person name="Gilmore S.P."/>
            <person name="Henske J.K."/>
            <person name="Solomon K.V."/>
            <person name="De Groot R."/>
            <person name="Kuo A."/>
            <person name="Mondo S.J."/>
            <person name="Salamov A.A."/>
            <person name="Labutti K."/>
            <person name="Zhao Z."/>
            <person name="Chiniquy J."/>
            <person name="Barry K."/>
            <person name="Brewer H.M."/>
            <person name="Purvine S.O."/>
            <person name="Wright A.T."/>
            <person name="Boxma B."/>
            <person name="Van Alen T."/>
            <person name="Hackstein J.H."/>
            <person name="Baker S.E."/>
            <person name="Grigoriev I.V."/>
            <person name="O'Malley M.A."/>
        </authorList>
    </citation>
    <scope>NUCLEOTIDE SEQUENCE [LARGE SCALE GENOMIC DNA]</scope>
    <source>
        <strain evidence="12 13">G1</strain>
    </source>
</reference>
<comment type="caution">
    <text evidence="12">The sequence shown here is derived from an EMBL/GenBank/DDBJ whole genome shotgun (WGS) entry which is preliminary data.</text>
</comment>
<feature type="compositionally biased region" description="Acidic residues" evidence="10">
    <location>
        <begin position="756"/>
        <end position="780"/>
    </location>
</feature>
<evidence type="ECO:0000256" key="10">
    <source>
        <dbReference type="SAM" id="MobiDB-lite"/>
    </source>
</evidence>
<dbReference type="PANTHER" id="PTHR14885">
    <property type="entry name" value="CILIA- AND FLAGELLA-ASSOCIATED PROTEIN 43-RELATED"/>
    <property type="match status" value="1"/>
</dbReference>
<keyword evidence="7" id="KW-0966">Cell projection</keyword>
<evidence type="ECO:0000256" key="9">
    <source>
        <dbReference type="SAM" id="Coils"/>
    </source>
</evidence>
<evidence type="ECO:0000313" key="13">
    <source>
        <dbReference type="Proteomes" id="UP000193920"/>
    </source>
</evidence>
<feature type="compositionally biased region" description="Acidic residues" evidence="10">
    <location>
        <begin position="38"/>
        <end position="68"/>
    </location>
</feature>
<dbReference type="AlphaFoldDB" id="A0A1Y2A989"/>
<dbReference type="OrthoDB" id="10250769at2759"/>
<accession>A0A1Y2A989</accession>
<dbReference type="InterPro" id="IPR001680">
    <property type="entry name" value="WD40_rpt"/>
</dbReference>
<dbReference type="PANTHER" id="PTHR14885:SF3">
    <property type="entry name" value="CILIA- AND FLAGELLA-ASSOCIATED PROTEIN 44"/>
    <property type="match status" value="1"/>
</dbReference>
<dbReference type="SMART" id="SM00320">
    <property type="entry name" value="WD40"/>
    <property type="match status" value="6"/>
</dbReference>
<dbReference type="Pfam" id="PF00400">
    <property type="entry name" value="WD40"/>
    <property type="match status" value="2"/>
</dbReference>
<dbReference type="InterPro" id="IPR055439">
    <property type="entry name" value="Beta-prop_EML_1st"/>
</dbReference>
<comment type="subcellular location">
    <subcellularLocation>
        <location evidence="1">Cytoplasm</location>
        <location evidence="1">Cytoskeleton</location>
        <location evidence="1">Cilium axoneme</location>
    </subcellularLocation>
</comment>
<dbReference type="GO" id="GO:0005930">
    <property type="term" value="C:axoneme"/>
    <property type="evidence" value="ECO:0007669"/>
    <property type="project" value="UniProtKB-SubCell"/>
</dbReference>
<feature type="region of interest" description="Disordered" evidence="10">
    <location>
        <begin position="1192"/>
        <end position="1254"/>
    </location>
</feature>
<dbReference type="Gene3D" id="2.130.10.10">
    <property type="entry name" value="YVTN repeat-like/Quinoprotein amine dehydrogenase"/>
    <property type="match status" value="2"/>
</dbReference>
<feature type="repeat" description="WD" evidence="8">
    <location>
        <begin position="554"/>
        <end position="585"/>
    </location>
</feature>
<protein>
    <submittedName>
        <fullName evidence="12">WD40 repeat-like protein</fullName>
    </submittedName>
</protein>
<evidence type="ECO:0000259" key="11">
    <source>
        <dbReference type="Pfam" id="PF23409"/>
    </source>
</evidence>
<evidence type="ECO:0000256" key="2">
    <source>
        <dbReference type="ARBA" id="ARBA00022490"/>
    </source>
</evidence>
<dbReference type="EMBL" id="MCOG01000314">
    <property type="protein sequence ID" value="ORY19089.1"/>
    <property type="molecule type" value="Genomic_DNA"/>
</dbReference>
<feature type="compositionally biased region" description="Acidic residues" evidence="10">
    <location>
        <begin position="1"/>
        <end position="18"/>
    </location>
</feature>
<feature type="region of interest" description="Disordered" evidence="10">
    <location>
        <begin position="1"/>
        <end position="79"/>
    </location>
</feature>
<dbReference type="InterPro" id="IPR036322">
    <property type="entry name" value="WD40_repeat_dom_sf"/>
</dbReference>
<feature type="compositionally biased region" description="Basic and acidic residues" evidence="10">
    <location>
        <begin position="1245"/>
        <end position="1254"/>
    </location>
</feature>
<keyword evidence="4" id="KW-0677">Repeat</keyword>
<dbReference type="PROSITE" id="PS50082">
    <property type="entry name" value="WD_REPEATS_2"/>
    <property type="match status" value="2"/>
</dbReference>
<dbReference type="Pfam" id="PF23409">
    <property type="entry name" value="Beta-prop_EML"/>
    <property type="match status" value="1"/>
</dbReference>
<organism evidence="12 13">
    <name type="scientific">Neocallimastix californiae</name>
    <dbReference type="NCBI Taxonomy" id="1754190"/>
    <lineage>
        <taxon>Eukaryota</taxon>
        <taxon>Fungi</taxon>
        <taxon>Fungi incertae sedis</taxon>
        <taxon>Chytridiomycota</taxon>
        <taxon>Chytridiomycota incertae sedis</taxon>
        <taxon>Neocallimastigomycetes</taxon>
        <taxon>Neocallimastigales</taxon>
        <taxon>Neocallimastigaceae</taxon>
        <taxon>Neocallimastix</taxon>
    </lineage>
</organism>
<evidence type="ECO:0000256" key="5">
    <source>
        <dbReference type="ARBA" id="ARBA00023054"/>
    </source>
</evidence>